<dbReference type="InterPro" id="IPR043502">
    <property type="entry name" value="DNA/RNA_pol_sf"/>
</dbReference>
<dbReference type="InterPro" id="IPR005135">
    <property type="entry name" value="Endo/exonuclease/phosphatase"/>
</dbReference>
<name>A0A803JC21_XENTR</name>
<evidence type="ECO:0000259" key="2">
    <source>
        <dbReference type="PROSITE" id="PS50878"/>
    </source>
</evidence>
<dbReference type="SUPFAM" id="SSF56219">
    <property type="entry name" value="DNase I-like"/>
    <property type="match status" value="1"/>
</dbReference>
<dbReference type="GO" id="GO:0003824">
    <property type="term" value="F:catalytic activity"/>
    <property type="evidence" value="ECO:0007669"/>
    <property type="project" value="InterPro"/>
</dbReference>
<dbReference type="AlphaFoldDB" id="A0A803JC21"/>
<dbReference type="Ensembl" id="ENSXETT00000115643">
    <property type="protein sequence ID" value="ENSXETP00000105414"/>
    <property type="gene ID" value="ENSXETG00000048212"/>
</dbReference>
<accession>A0A803JC21</accession>
<dbReference type="SUPFAM" id="SSF56672">
    <property type="entry name" value="DNA/RNA polymerases"/>
    <property type="match status" value="1"/>
</dbReference>
<dbReference type="InParanoid" id="A0A803JC21"/>
<sequence>MSIQLTSWNIRGLNCPIKRRLVLDFLKKHNTSIAFLQETHLTGSKILALKRPWVGWSYHATYSTHSSGVAILIVKKVPFRFGSLKTDPKGRYIFLHCYFYACELLLANIYIPPPYDPEILLLLSDLMSQFPHALVIVAGDFNEVLAPNIDRTWKQPDKVPPKTTPLTRLAASLALLDPWRIANPNTRQFSCFSTSYLSLSRIDLVLVNAAMIPYINKVEYLPRGISDHAPVQIQWQLPYKIKNSRPAINPIWLNILDNYKTVEASIKEFVTLNQNVNPIFPLWDALKIYLRDSISAEILAHKHQAKVAHKELEDQLSHLDRQAANLQNPETLTELREAQEKYAESLRQKALQKHYFSKINIYEYGERSGKMLAHLAKTHSTPPPIPALKDGTGTLCTVPSEIEKLLITYYKDLYATKLQASPEDIKAFIEPLNLPTLPQEYREFLESNITNTETQEAIDSFPQGKAPGSDGIPIELYKKHAKSLAPLLTKMYEEAQLSGSLPESLYEAAIVLLPKPGKDPQLCESFRPISLLTADVKIYAKILARRLARGITKVISPDQIGFIPTKTTVLNTRRLYMNLTLTPNNTGKRAIAALDIAKAFDTVEWPYLWSVLTQLGFGPKFIHMVQLLYKSPKASLRINSLCTDSFTLSRGTRQGCPLSPLLFALAIEPFAQAVRNHPQIRGYEQKTTIEKIQLYADDTLVYLGDTGQSLTSLIELTSKFGAISGLKTNTSKSVLYYVDEQNVNKPCGMCPLQVARNFTYLGIQVALPISRYAELNLNPLFPWLLEKFKNWESLPLGPAGKIHLIKMFILPKLLYILWHSPTPIPKKIFSKLHSHFTKFIWGTSRARLRLSTLMRPRDKGGMALPDIYMYYLAAQLTHISPMIHHELSLPLFQLWVQATGYPEAPWYALLVKQKPSEHSPLIALQRTVLTAAHKLINYMGLPPPNPYMAECPFSTTGAV</sequence>
<reference evidence="3" key="2">
    <citation type="submission" date="2021-03" db="UniProtKB">
        <authorList>
            <consortium name="Ensembl"/>
        </authorList>
    </citation>
    <scope>IDENTIFICATION</scope>
</reference>
<keyword evidence="1" id="KW-0175">Coiled coil</keyword>
<proteinExistence type="predicted"/>
<dbReference type="CDD" id="cd01650">
    <property type="entry name" value="RT_nLTR_like"/>
    <property type="match status" value="1"/>
</dbReference>
<dbReference type="Gene3D" id="3.60.10.10">
    <property type="entry name" value="Endonuclease/exonuclease/phosphatase"/>
    <property type="match status" value="1"/>
</dbReference>
<evidence type="ECO:0000256" key="1">
    <source>
        <dbReference type="SAM" id="Coils"/>
    </source>
</evidence>
<evidence type="ECO:0000313" key="3">
    <source>
        <dbReference type="Ensembl" id="ENSXETP00000105414"/>
    </source>
</evidence>
<feature type="coiled-coil region" evidence="1">
    <location>
        <begin position="302"/>
        <end position="329"/>
    </location>
</feature>
<dbReference type="InterPro" id="IPR000477">
    <property type="entry name" value="RT_dom"/>
</dbReference>
<dbReference type="Pfam" id="PF00078">
    <property type="entry name" value="RVT_1"/>
    <property type="match status" value="1"/>
</dbReference>
<dbReference type="GeneTree" id="ENSGT00940000164735"/>
<dbReference type="InterPro" id="IPR036691">
    <property type="entry name" value="Endo/exonu/phosph_ase_sf"/>
</dbReference>
<dbReference type="PROSITE" id="PS50878">
    <property type="entry name" value="RT_POL"/>
    <property type="match status" value="1"/>
</dbReference>
<organism evidence="3">
    <name type="scientific">Xenopus tropicalis</name>
    <name type="common">Western clawed frog</name>
    <name type="synonym">Silurana tropicalis</name>
    <dbReference type="NCBI Taxonomy" id="8364"/>
    <lineage>
        <taxon>Eukaryota</taxon>
        <taxon>Metazoa</taxon>
        <taxon>Chordata</taxon>
        <taxon>Craniata</taxon>
        <taxon>Vertebrata</taxon>
        <taxon>Euteleostomi</taxon>
        <taxon>Amphibia</taxon>
        <taxon>Batrachia</taxon>
        <taxon>Anura</taxon>
        <taxon>Pipoidea</taxon>
        <taxon>Pipidae</taxon>
        <taxon>Xenopodinae</taxon>
        <taxon>Xenopus</taxon>
        <taxon>Silurana</taxon>
    </lineage>
</organism>
<dbReference type="Pfam" id="PF03372">
    <property type="entry name" value="Exo_endo_phos"/>
    <property type="match status" value="1"/>
</dbReference>
<reference evidence="3" key="1">
    <citation type="journal article" date="2010" name="Science">
        <title>The genome of the Western clawed frog Xenopus tropicalis.</title>
        <authorList>
            <person name="Hellsten U."/>
            <person name="Harland R.M."/>
            <person name="Gilchrist M.J."/>
            <person name="Hendrix D."/>
            <person name="Jurka J."/>
            <person name="Kapitonov V."/>
            <person name="Ovcharenko I."/>
            <person name="Putnam N.H."/>
            <person name="Shu S."/>
            <person name="Taher L."/>
            <person name="Blitz I.L."/>
            <person name="Blumberg B."/>
            <person name="Dichmann D.S."/>
            <person name="Dubchak I."/>
            <person name="Amaya E."/>
            <person name="Detter J.C."/>
            <person name="Fletcher R."/>
            <person name="Gerhard D.S."/>
            <person name="Goodstein D."/>
            <person name="Graves T."/>
            <person name="Grigoriev I.V."/>
            <person name="Grimwood J."/>
            <person name="Kawashima T."/>
            <person name="Lindquist E."/>
            <person name="Lucas S.M."/>
            <person name="Mead P.E."/>
            <person name="Mitros T."/>
            <person name="Ogino H."/>
            <person name="Ohta Y."/>
            <person name="Poliakov A.V."/>
            <person name="Pollet N."/>
            <person name="Robert J."/>
            <person name="Salamov A."/>
            <person name="Sater A.K."/>
            <person name="Schmutz J."/>
            <person name="Terry A."/>
            <person name="Vize P.D."/>
            <person name="Warren W.C."/>
            <person name="Wells D."/>
            <person name="Wills A."/>
            <person name="Wilson R.K."/>
            <person name="Zimmerman L.B."/>
            <person name="Zorn A.M."/>
            <person name="Grainger R."/>
            <person name="Grammer T."/>
            <person name="Khokha M.K."/>
            <person name="Richardson P.M."/>
            <person name="Rokhsar D.S."/>
        </authorList>
    </citation>
    <scope>NUCLEOTIDE SEQUENCE [LARGE SCALE GENOMIC DNA]</scope>
    <source>
        <strain evidence="3">Nigerian</strain>
    </source>
</reference>
<feature type="domain" description="Reverse transcriptase" evidence="2">
    <location>
        <begin position="494"/>
        <end position="765"/>
    </location>
</feature>
<dbReference type="PANTHER" id="PTHR31635">
    <property type="entry name" value="REVERSE TRANSCRIPTASE DOMAIN-CONTAINING PROTEIN-RELATED"/>
    <property type="match status" value="1"/>
</dbReference>
<protein>
    <recommendedName>
        <fullName evidence="2">Reverse transcriptase domain-containing protein</fullName>
    </recommendedName>
</protein>
<dbReference type="CDD" id="cd09076">
    <property type="entry name" value="L1-EN"/>
    <property type="match status" value="1"/>
</dbReference>
<dbReference type="PANTHER" id="PTHR31635:SF196">
    <property type="entry name" value="REVERSE TRANSCRIPTASE DOMAIN-CONTAINING PROTEIN-RELATED"/>
    <property type="match status" value="1"/>
</dbReference>